<proteinExistence type="predicted"/>
<dbReference type="AlphaFoldDB" id="A0A1W1V7G2"/>
<evidence type="ECO:0000313" key="2">
    <source>
        <dbReference type="Proteomes" id="UP000192582"/>
    </source>
</evidence>
<gene>
    <name evidence="1" type="ORF">SAMN00790413_00285</name>
</gene>
<dbReference type="STRING" id="695939.SAMN00790413_00285"/>
<name>A0A1W1V7G2_9DEIO</name>
<sequence>MTAPDYLEPTAWTVYPDDVAEFRATYQMPNTRAPEGRAEGLAKMTDDEVLKLAEALRLALLRRPSEIPRLWGLVCDRSFS</sequence>
<accession>A0A1W1V7G2</accession>
<dbReference type="EMBL" id="FWWU01000009">
    <property type="protein sequence ID" value="SMB89140.1"/>
    <property type="molecule type" value="Genomic_DNA"/>
</dbReference>
<dbReference type="OrthoDB" id="73525at2"/>
<evidence type="ECO:0000313" key="1">
    <source>
        <dbReference type="EMBL" id="SMB89140.1"/>
    </source>
</evidence>
<organism evidence="1 2">
    <name type="scientific">Deinococcus hopiensis KR-140</name>
    <dbReference type="NCBI Taxonomy" id="695939"/>
    <lineage>
        <taxon>Bacteria</taxon>
        <taxon>Thermotogati</taxon>
        <taxon>Deinococcota</taxon>
        <taxon>Deinococci</taxon>
        <taxon>Deinococcales</taxon>
        <taxon>Deinococcaceae</taxon>
        <taxon>Deinococcus</taxon>
    </lineage>
</organism>
<protein>
    <submittedName>
        <fullName evidence="1">Uncharacterized protein</fullName>
    </submittedName>
</protein>
<reference evidence="1 2" key="1">
    <citation type="submission" date="2017-04" db="EMBL/GenBank/DDBJ databases">
        <authorList>
            <person name="Afonso C.L."/>
            <person name="Miller P.J."/>
            <person name="Scott M.A."/>
            <person name="Spackman E."/>
            <person name="Goraichik I."/>
            <person name="Dimitrov K.M."/>
            <person name="Suarez D.L."/>
            <person name="Swayne D.E."/>
        </authorList>
    </citation>
    <scope>NUCLEOTIDE SEQUENCE [LARGE SCALE GENOMIC DNA]</scope>
    <source>
        <strain evidence="1 2">KR-140</strain>
    </source>
</reference>
<dbReference type="Proteomes" id="UP000192582">
    <property type="component" value="Unassembled WGS sequence"/>
</dbReference>
<dbReference type="RefSeq" id="WP_084047982.1">
    <property type="nucleotide sequence ID" value="NZ_FWWU01000009.1"/>
</dbReference>
<keyword evidence="2" id="KW-1185">Reference proteome</keyword>